<proteinExistence type="predicted"/>
<dbReference type="EMBL" id="FVZE01000001">
    <property type="protein sequence ID" value="SLJ89539.1"/>
    <property type="molecule type" value="Genomic_DNA"/>
</dbReference>
<evidence type="ECO:0000313" key="1">
    <source>
        <dbReference type="EMBL" id="SLJ89539.1"/>
    </source>
</evidence>
<accession>A0A1U6H192</accession>
<reference evidence="2" key="1">
    <citation type="submission" date="2017-02" db="EMBL/GenBank/DDBJ databases">
        <authorList>
            <person name="Varghese N."/>
            <person name="Submissions S."/>
        </authorList>
    </citation>
    <scope>NUCLEOTIDE SEQUENCE [LARGE SCALE GENOMIC DNA]</scope>
    <source>
        <strain evidence="2">SM117</strain>
    </source>
</reference>
<sequence length="105" mass="11461">MMKLVKRALMLVGLLALLVVSAHLYAGWRVRGALLEAGMSARVSTCMAKRMVRHLSFVQLMKLQALEGDKPTPGAWLRAVREVDDTKVILVTTTSAALCKVGIAR</sequence>
<name>A0A1U6H192_9SPHN</name>
<keyword evidence="2" id="KW-1185">Reference proteome</keyword>
<protein>
    <submittedName>
        <fullName evidence="1">Uncharacterized protein</fullName>
    </submittedName>
</protein>
<dbReference type="Proteomes" id="UP000190989">
    <property type="component" value="Unassembled WGS sequence"/>
</dbReference>
<gene>
    <name evidence="1" type="ORF">SAMN06295987_1011023</name>
</gene>
<dbReference type="AlphaFoldDB" id="A0A1U6H192"/>
<dbReference type="STRING" id="428990.SAMN06295987_1011023"/>
<dbReference type="RefSeq" id="WP_079729631.1">
    <property type="nucleotide sequence ID" value="NZ_FVZE01000001.1"/>
</dbReference>
<evidence type="ECO:0000313" key="2">
    <source>
        <dbReference type="Proteomes" id="UP000190989"/>
    </source>
</evidence>
<organism evidence="1 2">
    <name type="scientific">Novosphingobium mathurense</name>
    <dbReference type="NCBI Taxonomy" id="428990"/>
    <lineage>
        <taxon>Bacteria</taxon>
        <taxon>Pseudomonadati</taxon>
        <taxon>Pseudomonadota</taxon>
        <taxon>Alphaproteobacteria</taxon>
        <taxon>Sphingomonadales</taxon>
        <taxon>Sphingomonadaceae</taxon>
        <taxon>Novosphingobium</taxon>
    </lineage>
</organism>